<reference evidence="1" key="1">
    <citation type="submission" date="2022-01" db="EMBL/GenBank/DDBJ databases">
        <title>Genome Sequence Resource for Two Populations of Ditylenchus destructor, the Migratory Endoparasitic Phytonematode.</title>
        <authorList>
            <person name="Zhang H."/>
            <person name="Lin R."/>
            <person name="Xie B."/>
        </authorList>
    </citation>
    <scope>NUCLEOTIDE SEQUENCE</scope>
    <source>
        <strain evidence="1">BazhouSP</strain>
    </source>
</reference>
<dbReference type="CDD" id="cd16021">
    <property type="entry name" value="ALP_like"/>
    <property type="match status" value="1"/>
</dbReference>
<dbReference type="Proteomes" id="UP001201812">
    <property type="component" value="Unassembled WGS sequence"/>
</dbReference>
<name>A0AAD4QSL3_9BILA</name>
<dbReference type="GO" id="GO:0005615">
    <property type="term" value="C:extracellular space"/>
    <property type="evidence" value="ECO:0007669"/>
    <property type="project" value="TreeGrafter"/>
</dbReference>
<evidence type="ECO:0000313" key="1">
    <source>
        <dbReference type="EMBL" id="KAI1696804.1"/>
    </source>
</evidence>
<organism evidence="1 2">
    <name type="scientific">Ditylenchus destructor</name>
    <dbReference type="NCBI Taxonomy" id="166010"/>
    <lineage>
        <taxon>Eukaryota</taxon>
        <taxon>Metazoa</taxon>
        <taxon>Ecdysozoa</taxon>
        <taxon>Nematoda</taxon>
        <taxon>Chromadorea</taxon>
        <taxon>Rhabditida</taxon>
        <taxon>Tylenchina</taxon>
        <taxon>Tylenchomorpha</taxon>
        <taxon>Sphaerularioidea</taxon>
        <taxon>Anguinidae</taxon>
        <taxon>Anguininae</taxon>
        <taxon>Ditylenchus</taxon>
    </lineage>
</organism>
<dbReference type="PANTHER" id="PTHR10974">
    <property type="entry name" value="FI08016P-RELATED"/>
    <property type="match status" value="1"/>
</dbReference>
<gene>
    <name evidence="1" type="ORF">DdX_18854</name>
</gene>
<protein>
    <recommendedName>
        <fullName evidence="3">DUF229 domain containing protein</fullName>
    </recommendedName>
</protein>
<dbReference type="PANTHER" id="PTHR10974:SF6">
    <property type="entry name" value="PROTEIN CBG19234"/>
    <property type="match status" value="1"/>
</dbReference>
<dbReference type="InterPro" id="IPR004245">
    <property type="entry name" value="DUF229"/>
</dbReference>
<dbReference type="Pfam" id="PF02995">
    <property type="entry name" value="DUF229"/>
    <property type="match status" value="2"/>
</dbReference>
<sequence length="850" mass="97909">MACLSQLKRKLLIRTIQELCQRRLISPEKSSKGIVAADVLNDKRKTVLKKIDRKTAPKFRQFSNFRKKKILGAWITTSVTPLENECRFPILHNDEPDLEIHVKHYRAVRCPQSNFVPLVTQLRNGEILFGKPHRSKLVKTLVRCFVREIGGALRPKHRKVEEIGEMIELPPNRRVNVQWQQFVVKCYSESQDLLFHDVFTNVPVAKPAPNSLPNIQKPYSISIFIIDSASRNQFFRHMPLTLDFMRQNGFEILHGYTKVGDNSAINLLPILAGMIYEAEERGFHSLYPENMVLHSAILRNSSDDFWQHVRSVIQIAKENGYVTMWNDDIATSGFGLFHYKAFKGFTQPPTDFYYRPYYEYIYQNLEAHTGCVNGQFVAPRYIDIWERFVTKHINATYFAFNFLTGLTHSSANNIELYDDSLSESLARLKNSGAFENSVVLIMGDHGQRISSIQKTHSGRVEERMPMMGIYLPERFKTDHPTEYENLSLNKNRLTSNFDIYDTLMDTLTFSGIQDCSRSRRMQPPAGISLFDRIPVSRSCEEARIPPQFCCCLQASIPNVDMVSNIESLSVRRGTNALDSMYNFQSSIQKTHSGRVEERMPMMGIYLPERFKTDHPTEYQNLSLNKNRLTSNFDIYETLMDTLTLSGIQDSSRSRRMQPPAGISLFDRIPVSRSCEEARIPPQFCCCLQASIPNVDMESNIEKKATEILLLYFLTSSKTMNCVQSISNPIIDRSSIQYYSLSKMARLGMRSPKQWNTLKENKGQDYIDSFEDDILDVEMNFALSVTLNPGLQNSSISLDFKSRFSVYSNILTRDNEPLLRLKVKPLLENFLCSNIYIFERICDCFVNKNNV</sequence>
<dbReference type="Gene3D" id="3.40.720.10">
    <property type="entry name" value="Alkaline Phosphatase, subunit A"/>
    <property type="match status" value="1"/>
</dbReference>
<evidence type="ECO:0008006" key="3">
    <source>
        <dbReference type="Google" id="ProtNLM"/>
    </source>
</evidence>
<evidence type="ECO:0000313" key="2">
    <source>
        <dbReference type="Proteomes" id="UP001201812"/>
    </source>
</evidence>
<proteinExistence type="predicted"/>
<dbReference type="SUPFAM" id="SSF53649">
    <property type="entry name" value="Alkaline phosphatase-like"/>
    <property type="match status" value="1"/>
</dbReference>
<keyword evidence="2" id="KW-1185">Reference proteome</keyword>
<accession>A0AAD4QSL3</accession>
<dbReference type="AlphaFoldDB" id="A0AAD4QSL3"/>
<dbReference type="EMBL" id="JAKKPZ010000306">
    <property type="protein sequence ID" value="KAI1696804.1"/>
    <property type="molecule type" value="Genomic_DNA"/>
</dbReference>
<dbReference type="InterPro" id="IPR017850">
    <property type="entry name" value="Alkaline_phosphatase_core_sf"/>
</dbReference>
<dbReference type="FunFam" id="3.40.720.10:FF:000017">
    <property type="entry name" value="Predicted protein"/>
    <property type="match status" value="1"/>
</dbReference>
<comment type="caution">
    <text evidence="1">The sequence shown here is derived from an EMBL/GenBank/DDBJ whole genome shotgun (WGS) entry which is preliminary data.</text>
</comment>